<dbReference type="Proteomes" id="UP001176961">
    <property type="component" value="Unassembled WGS sequence"/>
</dbReference>
<gene>
    <name evidence="1" type="ORF">CYNAS_LOCUS18810</name>
</gene>
<keyword evidence="2" id="KW-1185">Reference proteome</keyword>
<accession>A0AA36HA59</accession>
<evidence type="ECO:0000313" key="2">
    <source>
        <dbReference type="Proteomes" id="UP001176961"/>
    </source>
</evidence>
<sequence length="179" mass="20965">MDVTHNRSVISDKRTTPLKGKASDFIVNMVLKNERILLRGQSDRFLSANEHRKDVWKTISKKLFEKFDVALTPKQVQQHFNNRKRKALSLEIREKKYRKKTGGGRELEEEAIFKEENVSKTEFELKSYYNQRTTARGLPNADTLRVNEFIIILVFGRKGWLVDLEVMNLPPAQVWKVSM</sequence>
<reference evidence="1" key="1">
    <citation type="submission" date="2023-07" db="EMBL/GenBank/DDBJ databases">
        <authorList>
            <consortium name="CYATHOMIX"/>
        </authorList>
    </citation>
    <scope>NUCLEOTIDE SEQUENCE</scope>
    <source>
        <strain evidence="1">N/A</strain>
    </source>
</reference>
<comment type="caution">
    <text evidence="1">The sequence shown here is derived from an EMBL/GenBank/DDBJ whole genome shotgun (WGS) entry which is preliminary data.</text>
</comment>
<evidence type="ECO:0000313" key="1">
    <source>
        <dbReference type="EMBL" id="CAJ0606827.1"/>
    </source>
</evidence>
<dbReference type="EMBL" id="CATQJL010000316">
    <property type="protein sequence ID" value="CAJ0606827.1"/>
    <property type="molecule type" value="Genomic_DNA"/>
</dbReference>
<organism evidence="1 2">
    <name type="scientific">Cylicocyclus nassatus</name>
    <name type="common">Nematode worm</name>
    <dbReference type="NCBI Taxonomy" id="53992"/>
    <lineage>
        <taxon>Eukaryota</taxon>
        <taxon>Metazoa</taxon>
        <taxon>Ecdysozoa</taxon>
        <taxon>Nematoda</taxon>
        <taxon>Chromadorea</taxon>
        <taxon>Rhabditida</taxon>
        <taxon>Rhabditina</taxon>
        <taxon>Rhabditomorpha</taxon>
        <taxon>Strongyloidea</taxon>
        <taxon>Strongylidae</taxon>
        <taxon>Cylicocyclus</taxon>
    </lineage>
</organism>
<protein>
    <recommendedName>
        <fullName evidence="3">Regulatory protein zeste</fullName>
    </recommendedName>
</protein>
<dbReference type="AlphaFoldDB" id="A0AA36HA59"/>
<name>A0AA36HA59_CYLNA</name>
<proteinExistence type="predicted"/>
<evidence type="ECO:0008006" key="3">
    <source>
        <dbReference type="Google" id="ProtNLM"/>
    </source>
</evidence>